<dbReference type="Pfam" id="PF00512">
    <property type="entry name" value="HisKA"/>
    <property type="match status" value="1"/>
</dbReference>
<keyword evidence="4" id="KW-0600">Photoreceptor protein</keyword>
<organism evidence="12 13">
    <name type="scientific">Deinococcus seoulensis</name>
    <dbReference type="NCBI Taxonomy" id="1837379"/>
    <lineage>
        <taxon>Bacteria</taxon>
        <taxon>Thermotogati</taxon>
        <taxon>Deinococcota</taxon>
        <taxon>Deinococci</taxon>
        <taxon>Deinococcales</taxon>
        <taxon>Deinococcaceae</taxon>
        <taxon>Deinococcus</taxon>
    </lineage>
</organism>
<dbReference type="InterPro" id="IPR001294">
    <property type="entry name" value="Phytochrome"/>
</dbReference>
<dbReference type="Gene3D" id="3.30.450.40">
    <property type="match status" value="1"/>
</dbReference>
<dbReference type="GO" id="GO:0016301">
    <property type="term" value="F:kinase activity"/>
    <property type="evidence" value="ECO:0007669"/>
    <property type="project" value="UniProtKB-KW"/>
</dbReference>
<evidence type="ECO:0000256" key="4">
    <source>
        <dbReference type="ARBA" id="ARBA00022543"/>
    </source>
</evidence>
<dbReference type="InterPro" id="IPR036097">
    <property type="entry name" value="HisK_dim/P_sf"/>
</dbReference>
<keyword evidence="6" id="KW-0808">Transferase</keyword>
<dbReference type="SUPFAM" id="SSF47384">
    <property type="entry name" value="Homodimeric domain of signal transducing histidine kinase"/>
    <property type="match status" value="1"/>
</dbReference>
<dbReference type="Gene3D" id="1.10.287.130">
    <property type="match status" value="1"/>
</dbReference>
<keyword evidence="9" id="KW-0675">Receptor</keyword>
<dbReference type="InterPro" id="IPR003661">
    <property type="entry name" value="HisK_dim/P_dom"/>
</dbReference>
<dbReference type="InterPro" id="IPR013515">
    <property type="entry name" value="Phytochrome_cen-reg"/>
</dbReference>
<dbReference type="SUPFAM" id="SSF55874">
    <property type="entry name" value="ATPase domain of HSP90 chaperone/DNA topoisomerase II/histidine kinase"/>
    <property type="match status" value="1"/>
</dbReference>
<feature type="domain" description="Histidine kinase" evidence="11">
    <location>
        <begin position="557"/>
        <end position="786"/>
    </location>
</feature>
<comment type="caution">
    <text evidence="12">The sequence shown here is derived from an EMBL/GenBank/DDBJ whole genome shotgun (WGS) entry which is preliminary data.</text>
</comment>
<proteinExistence type="inferred from homology"/>
<protein>
    <recommendedName>
        <fullName evidence="3">histidine kinase</fullName>
        <ecNumber evidence="3">2.7.13.3</ecNumber>
    </recommendedName>
</protein>
<evidence type="ECO:0000256" key="8">
    <source>
        <dbReference type="ARBA" id="ARBA00022991"/>
    </source>
</evidence>
<dbReference type="PROSITE" id="PS50109">
    <property type="entry name" value="HIS_KIN"/>
    <property type="match status" value="1"/>
</dbReference>
<evidence type="ECO:0000313" key="13">
    <source>
        <dbReference type="Proteomes" id="UP000634308"/>
    </source>
</evidence>
<dbReference type="Proteomes" id="UP000634308">
    <property type="component" value="Unassembled WGS sequence"/>
</dbReference>
<evidence type="ECO:0000259" key="10">
    <source>
        <dbReference type="PROSITE" id="PS50046"/>
    </source>
</evidence>
<dbReference type="PANTHER" id="PTHR42878">
    <property type="entry name" value="TWO-COMPONENT HISTIDINE KINASE"/>
    <property type="match status" value="1"/>
</dbReference>
<dbReference type="InterPro" id="IPR035965">
    <property type="entry name" value="PAS-like_dom_sf"/>
</dbReference>
<dbReference type="RefSeq" id="WP_229777935.1">
    <property type="nucleotide sequence ID" value="NZ_BMQM01000020.1"/>
</dbReference>
<dbReference type="PANTHER" id="PTHR42878:SF15">
    <property type="entry name" value="BACTERIOPHYTOCHROME"/>
    <property type="match status" value="1"/>
</dbReference>
<dbReference type="EC" id="2.7.13.3" evidence="3"/>
<comment type="similarity">
    <text evidence="2">In the N-terminal section; belongs to the phytochrome family.</text>
</comment>
<dbReference type="SUPFAM" id="SSF55781">
    <property type="entry name" value="GAF domain-like"/>
    <property type="match status" value="2"/>
</dbReference>
<evidence type="ECO:0000259" key="11">
    <source>
        <dbReference type="PROSITE" id="PS50109"/>
    </source>
</evidence>
<keyword evidence="5" id="KW-0716">Sensory transduction</keyword>
<dbReference type="InterPro" id="IPR029016">
    <property type="entry name" value="GAF-like_dom_sf"/>
</dbReference>
<dbReference type="PROSITE" id="PS50046">
    <property type="entry name" value="PHYTOCHROME_2"/>
    <property type="match status" value="1"/>
</dbReference>
<dbReference type="InterPro" id="IPR013654">
    <property type="entry name" value="PAS_2"/>
</dbReference>
<dbReference type="InterPro" id="IPR036890">
    <property type="entry name" value="HATPase_C_sf"/>
</dbReference>
<name>A0ABQ2RXQ4_9DEIO</name>
<dbReference type="CDD" id="cd00082">
    <property type="entry name" value="HisKA"/>
    <property type="match status" value="1"/>
</dbReference>
<dbReference type="InterPro" id="IPR003594">
    <property type="entry name" value="HATPase_dom"/>
</dbReference>
<dbReference type="Gene3D" id="3.30.565.10">
    <property type="entry name" value="Histidine kinase-like ATPase, C-terminal domain"/>
    <property type="match status" value="1"/>
</dbReference>
<evidence type="ECO:0000256" key="9">
    <source>
        <dbReference type="ARBA" id="ARBA00023170"/>
    </source>
</evidence>
<evidence type="ECO:0000256" key="1">
    <source>
        <dbReference type="ARBA" id="ARBA00000085"/>
    </source>
</evidence>
<evidence type="ECO:0000256" key="5">
    <source>
        <dbReference type="ARBA" id="ARBA00022606"/>
    </source>
</evidence>
<gene>
    <name evidence="12" type="ORF">GCM10008959_28280</name>
</gene>
<dbReference type="InterPro" id="IPR043150">
    <property type="entry name" value="Phytochrome_PHY_sf"/>
</dbReference>
<evidence type="ECO:0000256" key="3">
    <source>
        <dbReference type="ARBA" id="ARBA00012438"/>
    </source>
</evidence>
<dbReference type="Pfam" id="PF01590">
    <property type="entry name" value="GAF"/>
    <property type="match status" value="1"/>
</dbReference>
<dbReference type="SMART" id="SM00065">
    <property type="entry name" value="GAF"/>
    <property type="match status" value="1"/>
</dbReference>
<dbReference type="InterPro" id="IPR050351">
    <property type="entry name" value="BphY/WalK/GraS-like"/>
</dbReference>
<dbReference type="InterPro" id="IPR016132">
    <property type="entry name" value="Phyto_chromo_attachment"/>
</dbReference>
<evidence type="ECO:0000313" key="12">
    <source>
        <dbReference type="EMBL" id="GGR64466.1"/>
    </source>
</evidence>
<dbReference type="Gene3D" id="3.30.450.270">
    <property type="match status" value="1"/>
</dbReference>
<dbReference type="Pfam" id="PF08446">
    <property type="entry name" value="PAS_2"/>
    <property type="match status" value="1"/>
</dbReference>
<dbReference type="InterPro" id="IPR003018">
    <property type="entry name" value="GAF"/>
</dbReference>
<dbReference type="Gene3D" id="3.30.450.20">
    <property type="entry name" value="PAS domain"/>
    <property type="match status" value="1"/>
</dbReference>
<dbReference type="SMART" id="SM00388">
    <property type="entry name" value="HisKA"/>
    <property type="match status" value="1"/>
</dbReference>
<evidence type="ECO:0000256" key="6">
    <source>
        <dbReference type="ARBA" id="ARBA00022679"/>
    </source>
</evidence>
<dbReference type="PRINTS" id="PR01033">
    <property type="entry name" value="PHYTOCHROME"/>
</dbReference>
<evidence type="ECO:0000256" key="2">
    <source>
        <dbReference type="ARBA" id="ARBA00006402"/>
    </source>
</evidence>
<dbReference type="SUPFAM" id="SSF55785">
    <property type="entry name" value="PYP-like sensor domain (PAS domain)"/>
    <property type="match status" value="1"/>
</dbReference>
<reference evidence="13" key="1">
    <citation type="journal article" date="2019" name="Int. J. Syst. Evol. Microbiol.">
        <title>The Global Catalogue of Microorganisms (GCM) 10K type strain sequencing project: providing services to taxonomists for standard genome sequencing and annotation.</title>
        <authorList>
            <consortium name="The Broad Institute Genomics Platform"/>
            <consortium name="The Broad Institute Genome Sequencing Center for Infectious Disease"/>
            <person name="Wu L."/>
            <person name="Ma J."/>
        </authorList>
    </citation>
    <scope>NUCLEOTIDE SEQUENCE [LARGE SCALE GENOMIC DNA]</scope>
    <source>
        <strain evidence="13">JCM 31404</strain>
    </source>
</reference>
<keyword evidence="7 12" id="KW-0418">Kinase</keyword>
<sequence>MTGHDDQAPGAAPPALAVQVARLGEPVDLTNCDREPIHIPGAVQPHGVLLVLRGDVAVQVSGNTGAHFGLSVNDVLSGGLEVLLDPPTLSRVRAALDSEPLRDNPLYLLSTPVCGRGLFDLIAHRRGEQLILEFETARAGRPPVDSYSQVKRSVARLNATLDLGEFAVAAAEEVRRLTGFDRVMVYQFAEDGTGTVIAENVREDMTPYLGLRYPASDIPQQARALYVQNMLRIIADVTYDPVPMFARQGEGVPDDMTTPLDMSYCVLRSVSPIHLQYLKNMGVHASMSISLVRGGALWGLIACHHNSPRHLPYDVRSACELLGQVASVQISARQEQRDQSYQLQLKTAQTQLVERMAEESDLLEALVGSGMNLLHFIDAPGAAVCLDGEVVLLGATPSRTQVMELGAWLDTQAEVDILHTQSLGELHAPAQAYAARASGLLAVKLSRSRHDYVMWFRPEELQTVTWGGDPNKPVEVSEDGTERLTPRQSFAAWQQTVRGRSAVWQSEELVAARALRRAIMAVVLRRVEELGRLNEHLERSNADLERSNADLDAFAYIASHDLKEPLRGLHNYSAFLLETYEQQLDEDGAAKLRTLVRLTQRMDDLIDSLLLYSRVGRVDLSFRPTDLNDLLVDVLEVIAPRLEQLNVQVQVQPDLPTLTIDRVRVGEVLSNLITNAMKYNDKAQPQVQVGAVRAGERAQHPDLRVPDGVPAQAHVLFVRDNGIGIREKHFENIFRIFKRLHARDQFGGGTGAGLTIVRKIVERHGGQIWVSSEYGQGSVFYFTLEA</sequence>
<keyword evidence="8" id="KW-0157">Chromophore</keyword>
<dbReference type="EMBL" id="BMQM01000020">
    <property type="protein sequence ID" value="GGR64466.1"/>
    <property type="molecule type" value="Genomic_DNA"/>
</dbReference>
<dbReference type="InterPro" id="IPR005467">
    <property type="entry name" value="His_kinase_dom"/>
</dbReference>
<accession>A0ABQ2RXQ4</accession>
<comment type="catalytic activity">
    <reaction evidence="1">
        <text>ATP + protein L-histidine = ADP + protein N-phospho-L-histidine.</text>
        <dbReference type="EC" id="2.7.13.3"/>
    </reaction>
</comment>
<keyword evidence="13" id="KW-1185">Reference proteome</keyword>
<dbReference type="SMART" id="SM00387">
    <property type="entry name" value="HATPase_c"/>
    <property type="match status" value="1"/>
</dbReference>
<evidence type="ECO:0000256" key="7">
    <source>
        <dbReference type="ARBA" id="ARBA00022777"/>
    </source>
</evidence>
<dbReference type="Pfam" id="PF02518">
    <property type="entry name" value="HATPase_c"/>
    <property type="match status" value="1"/>
</dbReference>
<feature type="domain" description="Phytochrome chromophore attachment site" evidence="10">
    <location>
        <begin position="162"/>
        <end position="324"/>
    </location>
</feature>
<dbReference type="Pfam" id="PF00360">
    <property type="entry name" value="PHY"/>
    <property type="match status" value="1"/>
</dbReference>